<evidence type="ECO:0000259" key="5">
    <source>
        <dbReference type="PROSITE" id="PS50865"/>
    </source>
</evidence>
<evidence type="ECO:0000256" key="2">
    <source>
        <dbReference type="ARBA" id="ARBA00022771"/>
    </source>
</evidence>
<dbReference type="Gene3D" id="6.10.140.2220">
    <property type="match status" value="1"/>
</dbReference>
<sequence>MAMAALNKYFHQPGDVIYVGKPFMRVIKKELRGKICANCLRRTSKLKFCKACGIIKYCSKKCQKTNWESVSEEIHNETVSFDSLRTFKEESSAHWFFSTEVENLKNSLIAYIGEENVPDDKRLLSLMNKVLCNRVVYGEDEAVSAIFIGLARFGTSCIPNCNVYVGGHSLTVTCIKRIRKNGEELTVTISPLITSFDMILECAIEEEMCSRHDPCSYCQMPFGTSPLTEVLDMEKSDPVIMESEDTLQLAKYLIRLNYPLGVISQQKLRQLLQKQKGILGNTNILRIRTLALKCLLLNGPISEMRDELLELVDLVKSLWGQNFKELIPIYAKLVDINQRLGEPHVAYVFVRECTRLSQFFNGFGETQLHGLFKEVFTEMFGLYRGFGRDKLYQRIL</sequence>
<dbReference type="Pfam" id="PF01753">
    <property type="entry name" value="zf-MYND"/>
    <property type="match status" value="1"/>
</dbReference>
<dbReference type="GO" id="GO:0008270">
    <property type="term" value="F:zinc ion binding"/>
    <property type="evidence" value="ECO:0007669"/>
    <property type="project" value="UniProtKB-KW"/>
</dbReference>
<keyword evidence="7" id="KW-1185">Reference proteome</keyword>
<dbReference type="PROSITE" id="PS50865">
    <property type="entry name" value="ZF_MYND_2"/>
    <property type="match status" value="1"/>
</dbReference>
<organism evidence="6 7">
    <name type="scientific">Trichonephila clavata</name>
    <name type="common">Joro spider</name>
    <name type="synonym">Nephila clavata</name>
    <dbReference type="NCBI Taxonomy" id="2740835"/>
    <lineage>
        <taxon>Eukaryota</taxon>
        <taxon>Metazoa</taxon>
        <taxon>Ecdysozoa</taxon>
        <taxon>Arthropoda</taxon>
        <taxon>Chelicerata</taxon>
        <taxon>Arachnida</taxon>
        <taxon>Araneae</taxon>
        <taxon>Araneomorphae</taxon>
        <taxon>Entelegynae</taxon>
        <taxon>Araneoidea</taxon>
        <taxon>Nephilidae</taxon>
        <taxon>Trichonephila</taxon>
    </lineage>
</organism>
<dbReference type="SUPFAM" id="SSF82199">
    <property type="entry name" value="SET domain"/>
    <property type="match status" value="1"/>
</dbReference>
<evidence type="ECO:0000313" key="6">
    <source>
        <dbReference type="EMBL" id="GFR16958.1"/>
    </source>
</evidence>
<dbReference type="SUPFAM" id="SSF144232">
    <property type="entry name" value="HIT/MYND zinc finger-like"/>
    <property type="match status" value="1"/>
</dbReference>
<dbReference type="OrthoDB" id="6436370at2759"/>
<accession>A0A8X6JA23</accession>
<name>A0A8X6JA23_TRICU</name>
<dbReference type="InterPro" id="IPR050869">
    <property type="entry name" value="H3K4_H4K5_MeTrfase"/>
</dbReference>
<proteinExistence type="predicted"/>
<evidence type="ECO:0000256" key="1">
    <source>
        <dbReference type="ARBA" id="ARBA00022723"/>
    </source>
</evidence>
<reference evidence="6" key="1">
    <citation type="submission" date="2020-07" db="EMBL/GenBank/DDBJ databases">
        <title>Multicomponent nature underlies the extraordinary mechanical properties of spider dragline silk.</title>
        <authorList>
            <person name="Kono N."/>
            <person name="Nakamura H."/>
            <person name="Mori M."/>
            <person name="Yoshida Y."/>
            <person name="Ohtoshi R."/>
            <person name="Malay A.D."/>
            <person name="Moran D.A.P."/>
            <person name="Tomita M."/>
            <person name="Numata K."/>
            <person name="Arakawa K."/>
        </authorList>
    </citation>
    <scope>NUCLEOTIDE SEQUENCE</scope>
</reference>
<keyword evidence="1" id="KW-0479">Metal-binding</keyword>
<dbReference type="AlphaFoldDB" id="A0A8X6JA23"/>
<evidence type="ECO:0000256" key="4">
    <source>
        <dbReference type="PROSITE-ProRule" id="PRU00134"/>
    </source>
</evidence>
<dbReference type="GO" id="GO:0005634">
    <property type="term" value="C:nucleus"/>
    <property type="evidence" value="ECO:0007669"/>
    <property type="project" value="TreeGrafter"/>
</dbReference>
<feature type="domain" description="MYND-type" evidence="5">
    <location>
        <begin position="36"/>
        <end position="79"/>
    </location>
</feature>
<gene>
    <name evidence="6" type="primary">X975_20241</name>
    <name evidence="6" type="ORF">TNCT_394111</name>
</gene>
<dbReference type="PANTHER" id="PTHR12197">
    <property type="entry name" value="HISTONE-LYSINE N-METHYLTRANSFERASE SMYD"/>
    <property type="match status" value="1"/>
</dbReference>
<dbReference type="InterPro" id="IPR046341">
    <property type="entry name" value="SET_dom_sf"/>
</dbReference>
<evidence type="ECO:0000256" key="3">
    <source>
        <dbReference type="ARBA" id="ARBA00022833"/>
    </source>
</evidence>
<keyword evidence="2 4" id="KW-0863">Zinc-finger</keyword>
<dbReference type="Proteomes" id="UP000887116">
    <property type="component" value="Unassembled WGS sequence"/>
</dbReference>
<comment type="caution">
    <text evidence="6">The sequence shown here is derived from an EMBL/GenBank/DDBJ whole genome shotgun (WGS) entry which is preliminary data.</text>
</comment>
<keyword evidence="3" id="KW-0862">Zinc</keyword>
<dbReference type="PANTHER" id="PTHR12197:SF251">
    <property type="entry name" value="EG:BACR7C10.4 PROTEIN"/>
    <property type="match status" value="1"/>
</dbReference>
<evidence type="ECO:0000313" key="7">
    <source>
        <dbReference type="Proteomes" id="UP000887116"/>
    </source>
</evidence>
<protein>
    <submittedName>
        <fullName evidence="6">SET and MYND domain-containing protein 3</fullName>
    </submittedName>
</protein>
<dbReference type="EMBL" id="BMAO01007598">
    <property type="protein sequence ID" value="GFR16958.1"/>
    <property type="molecule type" value="Genomic_DNA"/>
</dbReference>
<dbReference type="InterPro" id="IPR002893">
    <property type="entry name" value="Znf_MYND"/>
</dbReference>